<name>A0A5C3PH43_9APHY</name>
<keyword evidence="2" id="KW-1133">Transmembrane helix</keyword>
<accession>A0A5C3PH43</accession>
<evidence type="ECO:0000313" key="4">
    <source>
        <dbReference type="Proteomes" id="UP000308197"/>
    </source>
</evidence>
<evidence type="ECO:0000256" key="2">
    <source>
        <dbReference type="SAM" id="Phobius"/>
    </source>
</evidence>
<gene>
    <name evidence="3" type="ORF">K466DRAFT_52462</name>
</gene>
<feature type="region of interest" description="Disordered" evidence="1">
    <location>
        <begin position="206"/>
        <end position="241"/>
    </location>
</feature>
<evidence type="ECO:0000256" key="1">
    <source>
        <dbReference type="SAM" id="MobiDB-lite"/>
    </source>
</evidence>
<dbReference type="InParanoid" id="A0A5C3PH43"/>
<dbReference type="Proteomes" id="UP000308197">
    <property type="component" value="Unassembled WGS sequence"/>
</dbReference>
<protein>
    <submittedName>
        <fullName evidence="3">Uncharacterized protein</fullName>
    </submittedName>
</protein>
<proteinExistence type="predicted"/>
<dbReference type="EMBL" id="ML211095">
    <property type="protein sequence ID" value="TFK88886.1"/>
    <property type="molecule type" value="Genomic_DNA"/>
</dbReference>
<keyword evidence="4" id="KW-1185">Reference proteome</keyword>
<keyword evidence="2" id="KW-0472">Membrane</keyword>
<dbReference type="AlphaFoldDB" id="A0A5C3PH43"/>
<sequence length="442" mass="48197">MDGIAHVCSWYIIGPLGSLSRGPMSSHRSSQVSPRLAAEASSAVNVTVDDEYGDQNSHWVPQFLPLGGWSQGAECVGCALNSTFIDTGRVMNASWHDTTYYPGNKTREISIDFVGTAVYVYHIIVNRPPNPLITVFTNLSFLIDNAIVGNYTHSLDPDGPPVLYDVPVYVNRNLTNEKHTLRIQSGGPNITLVLFDYIQYTVNTSSTPSQSSSSSQPGSLASLSPPTTSTPSPTHTQPASSTAARLSPGIIAAIAISLGLTAALVLIIALIIRSRARGKSHNTAKEERQRIVVPFQERQVPSPSFGLSQAAVSRSFPLASPTPSPPPRTPAYHALCPPPRHRVDVPAPALSVTGTERSLRYMELVEELAALETMVKEAEEAARPTPSRTTGATSGPERGERYRLRHPKDRRLASIRLRMKRVRALIEDERRLMEEALPRSQR</sequence>
<evidence type="ECO:0000313" key="3">
    <source>
        <dbReference type="EMBL" id="TFK88886.1"/>
    </source>
</evidence>
<feature type="transmembrane region" description="Helical" evidence="2">
    <location>
        <begin position="250"/>
        <end position="272"/>
    </location>
</feature>
<feature type="region of interest" description="Disordered" evidence="1">
    <location>
        <begin position="377"/>
        <end position="401"/>
    </location>
</feature>
<organism evidence="3 4">
    <name type="scientific">Polyporus arcularius HHB13444</name>
    <dbReference type="NCBI Taxonomy" id="1314778"/>
    <lineage>
        <taxon>Eukaryota</taxon>
        <taxon>Fungi</taxon>
        <taxon>Dikarya</taxon>
        <taxon>Basidiomycota</taxon>
        <taxon>Agaricomycotina</taxon>
        <taxon>Agaricomycetes</taxon>
        <taxon>Polyporales</taxon>
        <taxon>Polyporaceae</taxon>
        <taxon>Polyporus</taxon>
    </lineage>
</organism>
<reference evidence="3 4" key="1">
    <citation type="journal article" date="2019" name="Nat. Ecol. Evol.">
        <title>Megaphylogeny resolves global patterns of mushroom evolution.</title>
        <authorList>
            <person name="Varga T."/>
            <person name="Krizsan K."/>
            <person name="Foldi C."/>
            <person name="Dima B."/>
            <person name="Sanchez-Garcia M."/>
            <person name="Sanchez-Ramirez S."/>
            <person name="Szollosi G.J."/>
            <person name="Szarkandi J.G."/>
            <person name="Papp V."/>
            <person name="Albert L."/>
            <person name="Andreopoulos W."/>
            <person name="Angelini C."/>
            <person name="Antonin V."/>
            <person name="Barry K.W."/>
            <person name="Bougher N.L."/>
            <person name="Buchanan P."/>
            <person name="Buyck B."/>
            <person name="Bense V."/>
            <person name="Catcheside P."/>
            <person name="Chovatia M."/>
            <person name="Cooper J."/>
            <person name="Damon W."/>
            <person name="Desjardin D."/>
            <person name="Finy P."/>
            <person name="Geml J."/>
            <person name="Haridas S."/>
            <person name="Hughes K."/>
            <person name="Justo A."/>
            <person name="Karasinski D."/>
            <person name="Kautmanova I."/>
            <person name="Kiss B."/>
            <person name="Kocsube S."/>
            <person name="Kotiranta H."/>
            <person name="LaButti K.M."/>
            <person name="Lechner B.E."/>
            <person name="Liimatainen K."/>
            <person name="Lipzen A."/>
            <person name="Lukacs Z."/>
            <person name="Mihaltcheva S."/>
            <person name="Morgado L.N."/>
            <person name="Niskanen T."/>
            <person name="Noordeloos M.E."/>
            <person name="Ohm R.A."/>
            <person name="Ortiz-Santana B."/>
            <person name="Ovrebo C."/>
            <person name="Racz N."/>
            <person name="Riley R."/>
            <person name="Savchenko A."/>
            <person name="Shiryaev A."/>
            <person name="Soop K."/>
            <person name="Spirin V."/>
            <person name="Szebenyi C."/>
            <person name="Tomsovsky M."/>
            <person name="Tulloss R.E."/>
            <person name="Uehling J."/>
            <person name="Grigoriev I.V."/>
            <person name="Vagvolgyi C."/>
            <person name="Papp T."/>
            <person name="Martin F.M."/>
            <person name="Miettinen O."/>
            <person name="Hibbett D.S."/>
            <person name="Nagy L.G."/>
        </authorList>
    </citation>
    <scope>NUCLEOTIDE SEQUENCE [LARGE SCALE GENOMIC DNA]</scope>
    <source>
        <strain evidence="3 4">HHB13444</strain>
    </source>
</reference>
<keyword evidence="2" id="KW-0812">Transmembrane</keyword>